<dbReference type="SUPFAM" id="SSF69618">
    <property type="entry name" value="HemD-like"/>
    <property type="match status" value="1"/>
</dbReference>
<dbReference type="PANTHER" id="PTHR38020:SF1">
    <property type="entry name" value="UROPORPHYRINOGEN-III SYNTHASE"/>
    <property type="match status" value="1"/>
</dbReference>
<dbReference type="EMBL" id="JAYMYS010000001">
    <property type="protein sequence ID" value="KAK7411627.1"/>
    <property type="molecule type" value="Genomic_DNA"/>
</dbReference>
<dbReference type="GO" id="GO:0004852">
    <property type="term" value="F:uroporphyrinogen-III synthase activity"/>
    <property type="evidence" value="ECO:0007669"/>
    <property type="project" value="InterPro"/>
</dbReference>
<proteinExistence type="predicted"/>
<sequence length="329" mass="36934">MDNESRSSCQPMRPPSPSLPITVLELTRGYYGIVRASREKRLDVVVFTNSAEVEGLLKSLREFGLGFGDLRKRCPGLVVAAHGPVTVVGEKRLEVKVDVVSSKFGSFDGDVDALNVTFASPRRTIAFHVPLLPNIPTESGHSLRGAPHSYEFPTNALFPINLNDFPVGIELEIWLKDMLRSCKLEELPNLVGMGPLNLLFDRRRRMREEQLEIDDRPPMNLFKNRISLNSAPLTQMTGGMLPIKLFVEASTHLSLEFLPKLCRSEPEKLLFQMRRVSKDASCVMLSGTVPLMSLYMRLSNLRKSDCKLVRLDSFFGIGPDRFAPALSRY</sequence>
<dbReference type="Gene3D" id="3.40.50.10090">
    <property type="match status" value="1"/>
</dbReference>
<gene>
    <name evidence="1" type="ORF">VNO78_03062</name>
</gene>
<accession>A0AAN9SZS4</accession>
<evidence type="ECO:0000313" key="1">
    <source>
        <dbReference type="EMBL" id="KAK7411627.1"/>
    </source>
</evidence>
<evidence type="ECO:0000313" key="2">
    <source>
        <dbReference type="Proteomes" id="UP001386955"/>
    </source>
</evidence>
<dbReference type="GO" id="GO:0033014">
    <property type="term" value="P:tetrapyrrole biosynthetic process"/>
    <property type="evidence" value="ECO:0007669"/>
    <property type="project" value="InterPro"/>
</dbReference>
<dbReference type="AlphaFoldDB" id="A0AAN9SZS4"/>
<reference evidence="1 2" key="1">
    <citation type="submission" date="2024-01" db="EMBL/GenBank/DDBJ databases">
        <title>The genomes of 5 underutilized Papilionoideae crops provide insights into root nodulation and disease resistanc.</title>
        <authorList>
            <person name="Jiang F."/>
        </authorList>
    </citation>
    <scope>NUCLEOTIDE SEQUENCE [LARGE SCALE GENOMIC DNA]</scope>
    <source>
        <strain evidence="1">DUOXIRENSHENG_FW03</strain>
        <tissue evidence="1">Leaves</tissue>
    </source>
</reference>
<name>A0AAN9SZS4_PSOTE</name>
<keyword evidence="2" id="KW-1185">Reference proteome</keyword>
<organism evidence="1 2">
    <name type="scientific">Psophocarpus tetragonolobus</name>
    <name type="common">Winged bean</name>
    <name type="synonym">Dolichos tetragonolobus</name>
    <dbReference type="NCBI Taxonomy" id="3891"/>
    <lineage>
        <taxon>Eukaryota</taxon>
        <taxon>Viridiplantae</taxon>
        <taxon>Streptophyta</taxon>
        <taxon>Embryophyta</taxon>
        <taxon>Tracheophyta</taxon>
        <taxon>Spermatophyta</taxon>
        <taxon>Magnoliopsida</taxon>
        <taxon>eudicotyledons</taxon>
        <taxon>Gunneridae</taxon>
        <taxon>Pentapetalae</taxon>
        <taxon>rosids</taxon>
        <taxon>fabids</taxon>
        <taxon>Fabales</taxon>
        <taxon>Fabaceae</taxon>
        <taxon>Papilionoideae</taxon>
        <taxon>50 kb inversion clade</taxon>
        <taxon>NPAAA clade</taxon>
        <taxon>indigoferoid/millettioid clade</taxon>
        <taxon>Phaseoleae</taxon>
        <taxon>Psophocarpus</taxon>
    </lineage>
</organism>
<dbReference type="Proteomes" id="UP001386955">
    <property type="component" value="Unassembled WGS sequence"/>
</dbReference>
<protein>
    <submittedName>
        <fullName evidence="1">Uncharacterized protein</fullName>
    </submittedName>
</protein>
<dbReference type="InterPro" id="IPR036108">
    <property type="entry name" value="4pyrrol_syn_uPrphyn_synt_sf"/>
</dbReference>
<comment type="caution">
    <text evidence="1">The sequence shown here is derived from an EMBL/GenBank/DDBJ whole genome shotgun (WGS) entry which is preliminary data.</text>
</comment>
<dbReference type="PANTHER" id="PTHR38020">
    <property type="entry name" value="UROPORPHYRINOGEN-III SYNTHASE"/>
    <property type="match status" value="1"/>
</dbReference>